<dbReference type="CDD" id="cd00067">
    <property type="entry name" value="GAL4"/>
    <property type="match status" value="1"/>
</dbReference>
<dbReference type="EMBL" id="NBSH01000001">
    <property type="protein sequence ID" value="ORX41073.1"/>
    <property type="molecule type" value="Genomic_DNA"/>
</dbReference>
<feature type="compositionally biased region" description="Low complexity" evidence="1">
    <location>
        <begin position="125"/>
        <end position="137"/>
    </location>
</feature>
<dbReference type="InParanoid" id="A0A1Y1USS6"/>
<dbReference type="STRING" id="4999.A0A1Y1USS6"/>
<organism evidence="3 4">
    <name type="scientific">Kockovaella imperatae</name>
    <dbReference type="NCBI Taxonomy" id="4999"/>
    <lineage>
        <taxon>Eukaryota</taxon>
        <taxon>Fungi</taxon>
        <taxon>Dikarya</taxon>
        <taxon>Basidiomycota</taxon>
        <taxon>Agaricomycotina</taxon>
        <taxon>Tremellomycetes</taxon>
        <taxon>Tremellales</taxon>
        <taxon>Cuniculitremaceae</taxon>
        <taxon>Kockovaella</taxon>
    </lineage>
</organism>
<accession>A0A1Y1USS6</accession>
<dbReference type="PROSITE" id="PS00463">
    <property type="entry name" value="ZN2_CY6_FUNGAL_1"/>
    <property type="match status" value="1"/>
</dbReference>
<dbReference type="RefSeq" id="XP_021874752.1">
    <property type="nucleotide sequence ID" value="XM_022012590.1"/>
</dbReference>
<dbReference type="SMART" id="SM00066">
    <property type="entry name" value="GAL4"/>
    <property type="match status" value="1"/>
</dbReference>
<dbReference type="GeneID" id="33554398"/>
<dbReference type="Gene3D" id="4.10.240.10">
    <property type="entry name" value="Zn(2)-C6 fungal-type DNA-binding domain"/>
    <property type="match status" value="1"/>
</dbReference>
<feature type="region of interest" description="Disordered" evidence="1">
    <location>
        <begin position="107"/>
        <end position="144"/>
    </location>
</feature>
<dbReference type="GO" id="GO:0008270">
    <property type="term" value="F:zinc ion binding"/>
    <property type="evidence" value="ECO:0007669"/>
    <property type="project" value="InterPro"/>
</dbReference>
<feature type="domain" description="Zn(2)-C6 fungal-type" evidence="2">
    <location>
        <begin position="248"/>
        <end position="284"/>
    </location>
</feature>
<dbReference type="InterPro" id="IPR036864">
    <property type="entry name" value="Zn2-C6_fun-type_DNA-bd_sf"/>
</dbReference>
<dbReference type="InterPro" id="IPR001138">
    <property type="entry name" value="Zn2Cys6_DnaBD"/>
</dbReference>
<evidence type="ECO:0000256" key="1">
    <source>
        <dbReference type="SAM" id="MobiDB-lite"/>
    </source>
</evidence>
<dbReference type="Proteomes" id="UP000193218">
    <property type="component" value="Unassembled WGS sequence"/>
</dbReference>
<sequence length="296" mass="31290">MIDSTLSPRLSHLLIQEDSMTGRLLMPDGTDAREPMGGLSPPLTPSTSTFAFEASPLHKSARLPSPLEPNALFNSLRLPPPTALPYRRSQQSASLLSILSTSPPDSADSSFSFVRPASAGQRLAPPSSHSSRPMSSRAVPPSPPPTVFVARSASMRPSWSGPGQFGPSSFGSGLRPLTSAPLSSSFPNRPQGFVRRESVMSDIPPPTPYSRPNTSPYPMPSGAQRFHAGHGVEEGMGSRAPISRTTKACNACRTRKVRCDAGGLPGGQPGTCSRCRESGVDCVYSVIQKKRGPCPG</sequence>
<dbReference type="PROSITE" id="PS50048">
    <property type="entry name" value="ZN2_CY6_FUNGAL_2"/>
    <property type="match status" value="1"/>
</dbReference>
<reference evidence="3 4" key="1">
    <citation type="submission" date="2017-03" db="EMBL/GenBank/DDBJ databases">
        <title>Widespread Adenine N6-methylation of Active Genes in Fungi.</title>
        <authorList>
            <consortium name="DOE Joint Genome Institute"/>
            <person name="Mondo S.J."/>
            <person name="Dannebaum R.O."/>
            <person name="Kuo R.C."/>
            <person name="Louie K.B."/>
            <person name="Bewick A.J."/>
            <person name="Labutti K."/>
            <person name="Haridas S."/>
            <person name="Kuo A."/>
            <person name="Salamov A."/>
            <person name="Ahrendt S.R."/>
            <person name="Lau R."/>
            <person name="Bowen B.P."/>
            <person name="Lipzen A."/>
            <person name="Sullivan W."/>
            <person name="Andreopoulos W.B."/>
            <person name="Clum A."/>
            <person name="Lindquist E."/>
            <person name="Daum C."/>
            <person name="Northen T.R."/>
            <person name="Ramamoorthy G."/>
            <person name="Schmitz R.J."/>
            <person name="Gryganskyi A."/>
            <person name="Culley D."/>
            <person name="Magnuson J."/>
            <person name="James T.Y."/>
            <person name="O'Malley M.A."/>
            <person name="Stajich J.E."/>
            <person name="Spatafora J.W."/>
            <person name="Visel A."/>
            <person name="Grigoriev I.V."/>
        </authorList>
    </citation>
    <scope>NUCLEOTIDE SEQUENCE [LARGE SCALE GENOMIC DNA]</scope>
    <source>
        <strain evidence="3 4">NRRL Y-17943</strain>
    </source>
</reference>
<name>A0A1Y1USS6_9TREE</name>
<evidence type="ECO:0000313" key="3">
    <source>
        <dbReference type="EMBL" id="ORX41073.1"/>
    </source>
</evidence>
<dbReference type="GO" id="GO:0000981">
    <property type="term" value="F:DNA-binding transcription factor activity, RNA polymerase II-specific"/>
    <property type="evidence" value="ECO:0007669"/>
    <property type="project" value="InterPro"/>
</dbReference>
<gene>
    <name evidence="3" type="ORF">BD324DRAFT_36571</name>
</gene>
<proteinExistence type="predicted"/>
<protein>
    <recommendedName>
        <fullName evidence="2">Zn(2)-C6 fungal-type domain-containing protein</fullName>
    </recommendedName>
</protein>
<dbReference type="AlphaFoldDB" id="A0A1Y1USS6"/>
<dbReference type="Pfam" id="PF00172">
    <property type="entry name" value="Zn_clus"/>
    <property type="match status" value="1"/>
</dbReference>
<keyword evidence="4" id="KW-1185">Reference proteome</keyword>
<dbReference type="SUPFAM" id="SSF57701">
    <property type="entry name" value="Zn2/Cys6 DNA-binding domain"/>
    <property type="match status" value="1"/>
</dbReference>
<evidence type="ECO:0000259" key="2">
    <source>
        <dbReference type="PROSITE" id="PS50048"/>
    </source>
</evidence>
<dbReference type="OrthoDB" id="39175at2759"/>
<comment type="caution">
    <text evidence="3">The sequence shown here is derived from an EMBL/GenBank/DDBJ whole genome shotgun (WGS) entry which is preliminary data.</text>
</comment>
<evidence type="ECO:0000313" key="4">
    <source>
        <dbReference type="Proteomes" id="UP000193218"/>
    </source>
</evidence>